<proteinExistence type="predicted"/>
<feature type="transmembrane region" description="Helical" evidence="5">
    <location>
        <begin position="139"/>
        <end position="160"/>
    </location>
</feature>
<feature type="transmembrane region" description="Helical" evidence="5">
    <location>
        <begin position="20"/>
        <end position="38"/>
    </location>
</feature>
<dbReference type="OrthoDB" id="5982228at2759"/>
<gene>
    <name evidence="6" type="ORF">BDZ94DRAFT_1270776</name>
</gene>
<evidence type="ECO:0000256" key="2">
    <source>
        <dbReference type="ARBA" id="ARBA00022692"/>
    </source>
</evidence>
<evidence type="ECO:0000313" key="6">
    <source>
        <dbReference type="EMBL" id="KAF9458377.1"/>
    </source>
</evidence>
<comment type="subcellular location">
    <subcellularLocation>
        <location evidence="1">Membrane</location>
        <topology evidence="1">Multi-pass membrane protein</topology>
    </subcellularLocation>
</comment>
<dbReference type="InterPro" id="IPR002293">
    <property type="entry name" value="AA/rel_permease1"/>
</dbReference>
<name>A0A9P6CAJ0_9AGAR</name>
<feature type="transmembrane region" description="Helical" evidence="5">
    <location>
        <begin position="50"/>
        <end position="76"/>
    </location>
</feature>
<keyword evidence="2 5" id="KW-0812">Transmembrane</keyword>
<feature type="transmembrane region" description="Helical" evidence="5">
    <location>
        <begin position="254"/>
        <end position="275"/>
    </location>
</feature>
<dbReference type="Pfam" id="PF13520">
    <property type="entry name" value="AA_permease_2"/>
    <property type="match status" value="1"/>
</dbReference>
<organism evidence="6 7">
    <name type="scientific">Collybia nuda</name>
    <dbReference type="NCBI Taxonomy" id="64659"/>
    <lineage>
        <taxon>Eukaryota</taxon>
        <taxon>Fungi</taxon>
        <taxon>Dikarya</taxon>
        <taxon>Basidiomycota</taxon>
        <taxon>Agaricomycotina</taxon>
        <taxon>Agaricomycetes</taxon>
        <taxon>Agaricomycetidae</taxon>
        <taxon>Agaricales</taxon>
        <taxon>Tricholomatineae</taxon>
        <taxon>Clitocybaceae</taxon>
        <taxon>Collybia</taxon>
    </lineage>
</organism>
<evidence type="ECO:0000256" key="4">
    <source>
        <dbReference type="ARBA" id="ARBA00023136"/>
    </source>
</evidence>
<evidence type="ECO:0000256" key="3">
    <source>
        <dbReference type="ARBA" id="ARBA00022989"/>
    </source>
</evidence>
<dbReference type="GO" id="GO:0016020">
    <property type="term" value="C:membrane"/>
    <property type="evidence" value="ECO:0007669"/>
    <property type="project" value="UniProtKB-SubCell"/>
</dbReference>
<dbReference type="PANTHER" id="PTHR11785">
    <property type="entry name" value="AMINO ACID TRANSPORTER"/>
    <property type="match status" value="1"/>
</dbReference>
<keyword evidence="4 5" id="KW-0472">Membrane</keyword>
<protein>
    <submittedName>
        <fullName evidence="6">APC amino acid permease</fullName>
    </submittedName>
</protein>
<keyword evidence="3 5" id="KW-1133">Transmembrane helix</keyword>
<dbReference type="AlphaFoldDB" id="A0A9P6CAJ0"/>
<accession>A0A9P6CAJ0</accession>
<evidence type="ECO:0000256" key="1">
    <source>
        <dbReference type="ARBA" id="ARBA00004141"/>
    </source>
</evidence>
<dbReference type="PIRSF" id="PIRSF006060">
    <property type="entry name" value="AA_transporter"/>
    <property type="match status" value="1"/>
</dbReference>
<dbReference type="PANTHER" id="PTHR11785:SF498">
    <property type="entry name" value="HIGH-AFFINITY METHIONINE PERMEASE"/>
    <property type="match status" value="1"/>
</dbReference>
<sequence>MRRRGETFDNVPLQKRQLGLFSVVFLIFNRVIGTGIYATPSVILRTSGSVGVALVMWLVGALIAAAGTTVYIELGTGLPRSGGEKNYLEFIYRRPKFLMTCAFSIYALITGSAAANSIVFGEYVVHSLSLSPSRFNIRFVAFLCLTFCLVIHGTAFKLGLRVQNTLGFSKLVILFAIALSGILCLAGVPGFTVREEYETPRNFEWGKMWEGSGTGANGFVTGLYNVIWSFVGYSNANYALSEIRDPVRTIKRAAPLAMLFVTTVYLFVNVAYFAAVSKADILGSQRIVAASFFRNLYGPTTEKALSVFIALSVLGNLLAGQFSQGRVIQELGREGILPYPSFFASNKPFNAPLAGLFTQYTVSCVFMITPPPGDAYLFMISLSSYSLAIINAMVSFGLLLLYTSAYRDWDWKPPFRAPKIIIGLFFLSNVFLVVVPLIPPAPGSRVYEKLPYWLHVFVAFMVSWIGIAYWYIWCIWLPKRKGYNLQREWTLQTDGVPRYVFRQVPVSPTTN</sequence>
<dbReference type="Gene3D" id="1.20.1740.10">
    <property type="entry name" value="Amino acid/polyamine transporter I"/>
    <property type="match status" value="1"/>
</dbReference>
<dbReference type="EMBL" id="MU150342">
    <property type="protein sequence ID" value="KAF9458377.1"/>
    <property type="molecule type" value="Genomic_DNA"/>
</dbReference>
<dbReference type="GO" id="GO:0015179">
    <property type="term" value="F:L-amino acid transmembrane transporter activity"/>
    <property type="evidence" value="ECO:0007669"/>
    <property type="project" value="TreeGrafter"/>
</dbReference>
<feature type="transmembrane region" description="Helical" evidence="5">
    <location>
        <begin position="172"/>
        <end position="193"/>
    </location>
</feature>
<comment type="caution">
    <text evidence="6">The sequence shown here is derived from an EMBL/GenBank/DDBJ whole genome shotgun (WGS) entry which is preliminary data.</text>
</comment>
<evidence type="ECO:0000256" key="5">
    <source>
        <dbReference type="SAM" id="Phobius"/>
    </source>
</evidence>
<feature type="transmembrane region" description="Helical" evidence="5">
    <location>
        <begin position="213"/>
        <end position="233"/>
    </location>
</feature>
<feature type="transmembrane region" description="Helical" evidence="5">
    <location>
        <begin position="420"/>
        <end position="438"/>
    </location>
</feature>
<feature type="transmembrane region" description="Helical" evidence="5">
    <location>
        <begin position="97"/>
        <end position="119"/>
    </location>
</feature>
<evidence type="ECO:0000313" key="7">
    <source>
        <dbReference type="Proteomes" id="UP000807353"/>
    </source>
</evidence>
<dbReference type="InterPro" id="IPR050598">
    <property type="entry name" value="AminoAcid_Transporter"/>
</dbReference>
<keyword evidence="7" id="KW-1185">Reference proteome</keyword>
<dbReference type="Proteomes" id="UP000807353">
    <property type="component" value="Unassembled WGS sequence"/>
</dbReference>
<reference evidence="6" key="1">
    <citation type="submission" date="2020-11" db="EMBL/GenBank/DDBJ databases">
        <authorList>
            <consortium name="DOE Joint Genome Institute"/>
            <person name="Ahrendt S."/>
            <person name="Riley R."/>
            <person name="Andreopoulos W."/>
            <person name="Labutti K."/>
            <person name="Pangilinan J."/>
            <person name="Ruiz-Duenas F.J."/>
            <person name="Barrasa J.M."/>
            <person name="Sanchez-Garcia M."/>
            <person name="Camarero S."/>
            <person name="Miyauchi S."/>
            <person name="Serrano A."/>
            <person name="Linde D."/>
            <person name="Babiker R."/>
            <person name="Drula E."/>
            <person name="Ayuso-Fernandez I."/>
            <person name="Pacheco R."/>
            <person name="Padilla G."/>
            <person name="Ferreira P."/>
            <person name="Barriuso J."/>
            <person name="Kellner H."/>
            <person name="Castanera R."/>
            <person name="Alfaro M."/>
            <person name="Ramirez L."/>
            <person name="Pisabarro A.G."/>
            <person name="Kuo A."/>
            <person name="Tritt A."/>
            <person name="Lipzen A."/>
            <person name="He G."/>
            <person name="Yan M."/>
            <person name="Ng V."/>
            <person name="Cullen D."/>
            <person name="Martin F."/>
            <person name="Rosso M.-N."/>
            <person name="Henrissat B."/>
            <person name="Hibbett D."/>
            <person name="Martinez A.T."/>
            <person name="Grigoriev I.V."/>
        </authorList>
    </citation>
    <scope>NUCLEOTIDE SEQUENCE</scope>
    <source>
        <strain evidence="6">CBS 247.69</strain>
    </source>
</reference>
<feature type="transmembrane region" description="Helical" evidence="5">
    <location>
        <begin position="450"/>
        <end position="477"/>
    </location>
</feature>
<feature type="transmembrane region" description="Helical" evidence="5">
    <location>
        <begin position="375"/>
        <end position="400"/>
    </location>
</feature>